<dbReference type="InterPro" id="IPR011559">
    <property type="entry name" value="Initiation_fac_2B_a/b/d"/>
</dbReference>
<dbReference type="Proteomes" id="UP000309174">
    <property type="component" value="Unassembled WGS sequence"/>
</dbReference>
<dbReference type="InterPro" id="IPR000649">
    <property type="entry name" value="IF-2B-related"/>
</dbReference>
<feature type="active site" description="Proton donor" evidence="3">
    <location>
        <position position="234"/>
    </location>
</feature>
<dbReference type="UniPathway" id="UPA00904">
    <property type="reaction ID" value="UER00874"/>
</dbReference>
<organism evidence="4 5">
    <name type="scientific">Actinomadura soli</name>
    <dbReference type="NCBI Taxonomy" id="2508997"/>
    <lineage>
        <taxon>Bacteria</taxon>
        <taxon>Bacillati</taxon>
        <taxon>Actinomycetota</taxon>
        <taxon>Actinomycetes</taxon>
        <taxon>Streptosporangiales</taxon>
        <taxon>Thermomonosporaceae</taxon>
        <taxon>Actinomadura</taxon>
    </lineage>
</organism>
<dbReference type="OrthoDB" id="9803436at2"/>
<comment type="pathway">
    <text evidence="3">Amino-acid biosynthesis; L-methionine biosynthesis via salvage pathway; L-methionine from S-methyl-5-thio-alpha-D-ribose 1-phosphate: step 1/6.</text>
</comment>
<sequence>MTGDVRTIEWTGDALRLLDQTLLPARVEYAAVRDVDALVEAIRRLVVRGAPALGVAGAFGVAIAVRQAAREGWDDARRDAAITRVREARPTAVNLAAGVDRVLPFVAKGVDAVVAEAQAILDEDVRGNRAIGAFGADWILGRVGDRPLRVLTHCNAGALATAGWGTALGVVRELHKRGRVEIVYADETRPLLQGARLTAWELDEAGIPCVVQVDAAAPSTILRGLADVAVIGADRVAANGDTANKIGSVGVALACAAAGIPLVVAAPWSTVDLAVPDGDAIPIEERPADEVLTWGGARTAPGRTGAFNPAFDVTPARLVTALVTETGVLEVSAGATPVSAGATPSAVSARR</sequence>
<comment type="catalytic activity">
    <reaction evidence="2 3">
        <text>5-(methylsulfanyl)-alpha-D-ribose 1-phosphate = 5-(methylsulfanyl)-D-ribulose 1-phosphate</text>
        <dbReference type="Rhea" id="RHEA:19989"/>
        <dbReference type="ChEBI" id="CHEBI:58533"/>
        <dbReference type="ChEBI" id="CHEBI:58548"/>
        <dbReference type="EC" id="5.3.1.23"/>
    </reaction>
</comment>
<dbReference type="Pfam" id="PF01008">
    <property type="entry name" value="IF-2B"/>
    <property type="match status" value="1"/>
</dbReference>
<dbReference type="NCBIfam" id="TIGR00524">
    <property type="entry name" value="eIF-2B_rel"/>
    <property type="match status" value="1"/>
</dbReference>
<dbReference type="NCBIfam" id="TIGR00512">
    <property type="entry name" value="salvage_mtnA"/>
    <property type="match status" value="1"/>
</dbReference>
<feature type="site" description="Transition state stabilizer" evidence="3">
    <location>
        <position position="154"/>
    </location>
</feature>
<dbReference type="PANTHER" id="PTHR43475">
    <property type="entry name" value="METHYLTHIORIBOSE-1-PHOSPHATE ISOMERASE"/>
    <property type="match status" value="1"/>
</dbReference>
<evidence type="ECO:0000256" key="1">
    <source>
        <dbReference type="ARBA" id="ARBA00023235"/>
    </source>
</evidence>
<dbReference type="InterPro" id="IPR005251">
    <property type="entry name" value="IF-M1Pi"/>
</dbReference>
<dbReference type="InterPro" id="IPR042529">
    <property type="entry name" value="IF_2B-like_C"/>
</dbReference>
<keyword evidence="3" id="KW-0486">Methionine biosynthesis</keyword>
<feature type="binding site" evidence="3">
    <location>
        <position position="193"/>
    </location>
    <ligand>
        <name>substrate</name>
    </ligand>
</feature>
<dbReference type="AlphaFoldDB" id="A0A5C4JBL7"/>
<dbReference type="PANTHER" id="PTHR43475:SF1">
    <property type="entry name" value="METHYLTHIORIBOSE-1-PHOSPHATE ISOMERASE"/>
    <property type="match status" value="1"/>
</dbReference>
<feature type="binding site" evidence="3">
    <location>
        <position position="89"/>
    </location>
    <ligand>
        <name>substrate</name>
    </ligand>
</feature>
<dbReference type="GO" id="GO:0019509">
    <property type="term" value="P:L-methionine salvage from methylthioadenosine"/>
    <property type="evidence" value="ECO:0007669"/>
    <property type="project" value="UniProtKB-UniRule"/>
</dbReference>
<dbReference type="EC" id="5.3.1.23" evidence="3"/>
<reference evidence="4 5" key="1">
    <citation type="submission" date="2019-05" db="EMBL/GenBank/DDBJ databases">
        <title>Draft genome sequence of Actinomadura sp. 14C53.</title>
        <authorList>
            <person name="Saricaoglu S."/>
            <person name="Isik K."/>
        </authorList>
    </citation>
    <scope>NUCLEOTIDE SEQUENCE [LARGE SCALE GENOMIC DNA]</scope>
    <source>
        <strain evidence="4 5">14C53</strain>
    </source>
</reference>
<protein>
    <recommendedName>
        <fullName evidence="3">Methylthioribose-1-phosphate isomerase</fullName>
        <shortName evidence="3">M1Pi</shortName>
        <shortName evidence="3">MTR-1-P isomerase</shortName>
        <ecNumber evidence="3">5.3.1.23</ecNumber>
    </recommendedName>
    <alternativeName>
        <fullName evidence="3">S-methyl-5-thioribose-1-phosphate isomerase</fullName>
    </alternativeName>
</protein>
<dbReference type="Gene3D" id="1.20.120.420">
    <property type="entry name" value="translation initiation factor eif-2b, domain 1"/>
    <property type="match status" value="1"/>
</dbReference>
<evidence type="ECO:0000313" key="5">
    <source>
        <dbReference type="Proteomes" id="UP000309174"/>
    </source>
</evidence>
<dbReference type="InterPro" id="IPR037171">
    <property type="entry name" value="NagB/RpiA_transferase-like"/>
</dbReference>
<proteinExistence type="inferred from homology"/>
<dbReference type="NCBIfam" id="NF004326">
    <property type="entry name" value="PRK05720.1"/>
    <property type="match status" value="1"/>
</dbReference>
<dbReference type="Gene3D" id="3.40.50.10470">
    <property type="entry name" value="Translation initiation factor eif-2b, domain 2"/>
    <property type="match status" value="1"/>
</dbReference>
<dbReference type="HAMAP" id="MF_01678">
    <property type="entry name" value="Salvage_MtnA"/>
    <property type="match status" value="1"/>
</dbReference>
<gene>
    <name evidence="3 4" type="primary">mtnA</name>
    <name evidence="4" type="ORF">ETD83_18355</name>
</gene>
<evidence type="ECO:0000313" key="4">
    <source>
        <dbReference type="EMBL" id="TMQ99207.1"/>
    </source>
</evidence>
<comment type="caution">
    <text evidence="4">The sequence shown here is derived from an EMBL/GenBank/DDBJ whole genome shotgun (WGS) entry which is preliminary data.</text>
</comment>
<evidence type="ECO:0000256" key="3">
    <source>
        <dbReference type="HAMAP-Rule" id="MF_01678"/>
    </source>
</evidence>
<dbReference type="EMBL" id="VCKW01000087">
    <property type="protein sequence ID" value="TMQ99207.1"/>
    <property type="molecule type" value="Genomic_DNA"/>
</dbReference>
<keyword evidence="5" id="KW-1185">Reference proteome</keyword>
<dbReference type="SUPFAM" id="SSF100950">
    <property type="entry name" value="NagB/RpiA/CoA transferase-like"/>
    <property type="match status" value="1"/>
</dbReference>
<feature type="binding site" evidence="3">
    <location>
        <begin position="244"/>
        <end position="245"/>
    </location>
    <ligand>
        <name>substrate</name>
    </ligand>
</feature>
<dbReference type="InterPro" id="IPR027363">
    <property type="entry name" value="M1Pi_N"/>
</dbReference>
<evidence type="ECO:0000256" key="2">
    <source>
        <dbReference type="ARBA" id="ARBA00052401"/>
    </source>
</evidence>
<keyword evidence="1 3" id="KW-0413">Isomerase</keyword>
<comment type="similarity">
    <text evidence="3">Belongs to the EIF-2B alpha/beta/delta subunits family. MtnA subfamily.</text>
</comment>
<name>A0A5C4JBL7_9ACTN</name>
<dbReference type="FunFam" id="3.40.50.10470:FF:000006">
    <property type="entry name" value="Methylthioribose-1-phosphate isomerase"/>
    <property type="match status" value="1"/>
</dbReference>
<dbReference type="FunFam" id="1.20.120.420:FF:000003">
    <property type="entry name" value="Methylthioribose-1-phosphate isomerase"/>
    <property type="match status" value="1"/>
</dbReference>
<dbReference type="GO" id="GO:0046523">
    <property type="term" value="F:S-methyl-5-thioribose-1-phosphate isomerase activity"/>
    <property type="evidence" value="ECO:0007669"/>
    <property type="project" value="UniProtKB-UniRule"/>
</dbReference>
<accession>A0A5C4JBL7</accession>
<feature type="binding site" evidence="3">
    <location>
        <begin position="48"/>
        <end position="50"/>
    </location>
    <ligand>
        <name>substrate</name>
    </ligand>
</feature>
<comment type="function">
    <text evidence="3">Catalyzes the interconversion of methylthioribose-1-phosphate (MTR-1-P) into methylthioribulose-1-phosphate (MTRu-1-P).</text>
</comment>
<dbReference type="RefSeq" id="WP_138646351.1">
    <property type="nucleotide sequence ID" value="NZ_VCKW01000087.1"/>
</dbReference>
<keyword evidence="3" id="KW-0028">Amino-acid biosynthesis</keyword>